<gene>
    <name evidence="1" type="ORF">PECUL_23A013787</name>
</gene>
<dbReference type="EMBL" id="OW240922">
    <property type="protein sequence ID" value="CAH2322256.1"/>
    <property type="molecule type" value="Genomic_DNA"/>
</dbReference>
<name>A0AAD1TCU6_PELCU</name>
<dbReference type="AlphaFoldDB" id="A0AAD1TCU6"/>
<protein>
    <submittedName>
        <fullName evidence="1">Uncharacterized protein</fullName>
    </submittedName>
</protein>
<evidence type="ECO:0000313" key="1">
    <source>
        <dbReference type="EMBL" id="CAH2322256.1"/>
    </source>
</evidence>
<accession>A0AAD1TCU6</accession>
<reference evidence="1" key="1">
    <citation type="submission" date="2022-03" db="EMBL/GenBank/DDBJ databases">
        <authorList>
            <person name="Alioto T."/>
            <person name="Alioto T."/>
            <person name="Gomez Garrido J."/>
        </authorList>
    </citation>
    <scope>NUCLEOTIDE SEQUENCE</scope>
</reference>
<evidence type="ECO:0000313" key="2">
    <source>
        <dbReference type="Proteomes" id="UP001295444"/>
    </source>
</evidence>
<proteinExistence type="predicted"/>
<sequence>MNGRRKDQLLQTTIYQACKPGLSIKYRTNNCDSRCARTTGAKERLAPGILVPRGRGLCCNGGTLPSSKWSGRPPLHYPAQRSPTDKLNYCGPGPDIYLPNTE</sequence>
<dbReference type="Proteomes" id="UP001295444">
    <property type="component" value="Chromosome 11"/>
</dbReference>
<organism evidence="1 2">
    <name type="scientific">Pelobates cultripes</name>
    <name type="common">Western spadefoot toad</name>
    <dbReference type="NCBI Taxonomy" id="61616"/>
    <lineage>
        <taxon>Eukaryota</taxon>
        <taxon>Metazoa</taxon>
        <taxon>Chordata</taxon>
        <taxon>Craniata</taxon>
        <taxon>Vertebrata</taxon>
        <taxon>Euteleostomi</taxon>
        <taxon>Amphibia</taxon>
        <taxon>Batrachia</taxon>
        <taxon>Anura</taxon>
        <taxon>Pelobatoidea</taxon>
        <taxon>Pelobatidae</taxon>
        <taxon>Pelobates</taxon>
    </lineage>
</organism>
<keyword evidence="2" id="KW-1185">Reference proteome</keyword>